<comment type="similarity">
    <text evidence="2">Belongs to the EamA transporter family.</text>
</comment>
<organism evidence="8 9">
    <name type="scientific">Marinibacterium profundimaris</name>
    <dbReference type="NCBI Taxonomy" id="1679460"/>
    <lineage>
        <taxon>Bacteria</taxon>
        <taxon>Pseudomonadati</taxon>
        <taxon>Pseudomonadota</taxon>
        <taxon>Alphaproteobacteria</taxon>
        <taxon>Rhodobacterales</taxon>
        <taxon>Paracoccaceae</taxon>
        <taxon>Marinibacterium</taxon>
    </lineage>
</organism>
<feature type="transmembrane region" description="Helical" evidence="6">
    <location>
        <begin position="155"/>
        <end position="177"/>
    </location>
</feature>
<dbReference type="GO" id="GO:0016020">
    <property type="term" value="C:membrane"/>
    <property type="evidence" value="ECO:0007669"/>
    <property type="project" value="UniProtKB-SubCell"/>
</dbReference>
<dbReference type="InterPro" id="IPR050638">
    <property type="entry name" value="AA-Vitamin_Transporters"/>
</dbReference>
<evidence type="ECO:0000256" key="3">
    <source>
        <dbReference type="ARBA" id="ARBA00022692"/>
    </source>
</evidence>
<keyword evidence="5 6" id="KW-0472">Membrane</keyword>
<keyword evidence="9" id="KW-1185">Reference proteome</keyword>
<evidence type="ECO:0000256" key="1">
    <source>
        <dbReference type="ARBA" id="ARBA00004141"/>
    </source>
</evidence>
<evidence type="ECO:0000313" key="8">
    <source>
        <dbReference type="EMBL" id="OWU72539.1"/>
    </source>
</evidence>
<feature type="transmembrane region" description="Helical" evidence="6">
    <location>
        <begin position="249"/>
        <end position="270"/>
    </location>
</feature>
<comment type="subcellular location">
    <subcellularLocation>
        <location evidence="1">Membrane</location>
        <topology evidence="1">Multi-pass membrane protein</topology>
    </subcellularLocation>
</comment>
<dbReference type="SUPFAM" id="SSF103481">
    <property type="entry name" value="Multidrug resistance efflux transporter EmrE"/>
    <property type="match status" value="2"/>
</dbReference>
<dbReference type="Pfam" id="PF00892">
    <property type="entry name" value="EamA"/>
    <property type="match status" value="2"/>
</dbReference>
<reference evidence="8 9" key="1">
    <citation type="submission" date="2013-04" db="EMBL/GenBank/DDBJ databases">
        <title>Oceanicola sp. 22II1-22F33 Genome Sequencing.</title>
        <authorList>
            <person name="Lai Q."/>
            <person name="Li G."/>
            <person name="Shao Z."/>
        </authorList>
    </citation>
    <scope>NUCLEOTIDE SEQUENCE [LARGE SCALE GENOMIC DNA]</scope>
    <source>
        <strain evidence="8 9">22II1-22F33</strain>
    </source>
</reference>
<comment type="caution">
    <text evidence="8">The sequence shown here is derived from an EMBL/GenBank/DDBJ whole genome shotgun (WGS) entry which is preliminary data.</text>
</comment>
<feature type="transmembrane region" description="Helical" evidence="6">
    <location>
        <begin position="70"/>
        <end position="92"/>
    </location>
</feature>
<evidence type="ECO:0000313" key="9">
    <source>
        <dbReference type="Proteomes" id="UP000215377"/>
    </source>
</evidence>
<evidence type="ECO:0000256" key="2">
    <source>
        <dbReference type="ARBA" id="ARBA00007362"/>
    </source>
</evidence>
<feature type="domain" description="EamA" evidence="7">
    <location>
        <begin position="158"/>
        <end position="292"/>
    </location>
</feature>
<feature type="transmembrane region" description="Helical" evidence="6">
    <location>
        <begin position="98"/>
        <end position="116"/>
    </location>
</feature>
<gene>
    <name evidence="8" type="ORF">ATO3_15805</name>
</gene>
<dbReference type="PANTHER" id="PTHR32322">
    <property type="entry name" value="INNER MEMBRANE TRANSPORTER"/>
    <property type="match status" value="1"/>
</dbReference>
<keyword evidence="3 6" id="KW-0812">Transmembrane</keyword>
<accession>A0A225NG71</accession>
<name>A0A225NG71_9RHOB</name>
<evidence type="ECO:0000259" key="7">
    <source>
        <dbReference type="Pfam" id="PF00892"/>
    </source>
</evidence>
<feature type="transmembrane region" description="Helical" evidence="6">
    <location>
        <begin position="276"/>
        <end position="292"/>
    </location>
</feature>
<keyword evidence="4 6" id="KW-1133">Transmembrane helix</keyword>
<dbReference type="EMBL" id="AQQR01000006">
    <property type="protein sequence ID" value="OWU72539.1"/>
    <property type="molecule type" value="Genomic_DNA"/>
</dbReference>
<proteinExistence type="inferred from homology"/>
<sequence length="314" mass="32716">MQARFRLAAFGAMIAVALGWGLSMPLSKIAVSTGYGHFGLIFWQSLIGAALLAAIALGRRKPPSVGPAQWRTWIVLALTGSVIPSAAFYSAIAHLPAGVMSIVISLVPMMAFPLAMALGLEGFAMRRFLGLLVGLGGTLLLILPGASLPGAGAGALGWIAIAMIAPCCYAIEGNYVARFGTAGMDPFQVMLGASLTGAAMVLPLALATGQFISPLRVFGAADWALVGYSLISIMAYSGYVWLVGAAGAVFAVQVSYLVTAFGILASMIFLGERYAAVTWLAFVLVISGIFLVQPRRQSRLAEEPPIDESVSRAS</sequence>
<dbReference type="Proteomes" id="UP000215377">
    <property type="component" value="Unassembled WGS sequence"/>
</dbReference>
<dbReference type="PANTHER" id="PTHR32322:SF2">
    <property type="entry name" value="EAMA DOMAIN-CONTAINING PROTEIN"/>
    <property type="match status" value="1"/>
</dbReference>
<dbReference type="RefSeq" id="WP_233152172.1">
    <property type="nucleotide sequence ID" value="NZ_AQQR01000006.1"/>
</dbReference>
<feature type="transmembrane region" description="Helical" evidence="6">
    <location>
        <begin position="128"/>
        <end position="149"/>
    </location>
</feature>
<dbReference type="InterPro" id="IPR037185">
    <property type="entry name" value="EmrE-like"/>
</dbReference>
<dbReference type="InterPro" id="IPR000620">
    <property type="entry name" value="EamA_dom"/>
</dbReference>
<protein>
    <recommendedName>
        <fullName evidence="7">EamA domain-containing protein</fullName>
    </recommendedName>
</protein>
<feature type="transmembrane region" description="Helical" evidence="6">
    <location>
        <begin position="35"/>
        <end position="58"/>
    </location>
</feature>
<evidence type="ECO:0000256" key="6">
    <source>
        <dbReference type="SAM" id="Phobius"/>
    </source>
</evidence>
<feature type="domain" description="EamA" evidence="7">
    <location>
        <begin position="12"/>
        <end position="142"/>
    </location>
</feature>
<feature type="transmembrane region" description="Helical" evidence="6">
    <location>
        <begin position="223"/>
        <end position="242"/>
    </location>
</feature>
<evidence type="ECO:0000256" key="4">
    <source>
        <dbReference type="ARBA" id="ARBA00022989"/>
    </source>
</evidence>
<feature type="transmembrane region" description="Helical" evidence="6">
    <location>
        <begin position="189"/>
        <end position="211"/>
    </location>
</feature>
<dbReference type="AlphaFoldDB" id="A0A225NG71"/>
<evidence type="ECO:0000256" key="5">
    <source>
        <dbReference type="ARBA" id="ARBA00023136"/>
    </source>
</evidence>